<feature type="domain" description="BART" evidence="7">
    <location>
        <begin position="26"/>
        <end position="141"/>
    </location>
</feature>
<keyword evidence="5" id="KW-0966">Cell projection</keyword>
<comment type="caution">
    <text evidence="8">The sequence shown here is derived from an EMBL/GenBank/DDBJ whole genome shotgun (WGS) entry which is preliminary data.</text>
</comment>
<evidence type="ECO:0000256" key="2">
    <source>
        <dbReference type="ARBA" id="ARBA00004496"/>
    </source>
</evidence>
<protein>
    <recommendedName>
        <fullName evidence="7">BART domain-containing protein</fullName>
    </recommendedName>
</protein>
<evidence type="ECO:0000256" key="5">
    <source>
        <dbReference type="ARBA" id="ARBA00023273"/>
    </source>
</evidence>
<feature type="region of interest" description="Disordered" evidence="6">
    <location>
        <begin position="139"/>
        <end position="158"/>
    </location>
</feature>
<accession>A0A9W7L4V1</accession>
<feature type="compositionally biased region" description="Basic and acidic residues" evidence="6">
    <location>
        <begin position="141"/>
        <end position="157"/>
    </location>
</feature>
<dbReference type="Proteomes" id="UP001165065">
    <property type="component" value="Unassembled WGS sequence"/>
</dbReference>
<organism evidence="8 9">
    <name type="scientific">Triparma columacea</name>
    <dbReference type="NCBI Taxonomy" id="722753"/>
    <lineage>
        <taxon>Eukaryota</taxon>
        <taxon>Sar</taxon>
        <taxon>Stramenopiles</taxon>
        <taxon>Ochrophyta</taxon>
        <taxon>Bolidophyceae</taxon>
        <taxon>Parmales</taxon>
        <taxon>Triparmaceae</taxon>
        <taxon>Triparma</taxon>
    </lineage>
</organism>
<reference evidence="9" key="1">
    <citation type="journal article" date="2023" name="Commun. Biol.">
        <title>Genome analysis of Parmales, the sister group of diatoms, reveals the evolutionary specialization of diatoms from phago-mixotrophs to photoautotrophs.</title>
        <authorList>
            <person name="Ban H."/>
            <person name="Sato S."/>
            <person name="Yoshikawa S."/>
            <person name="Yamada K."/>
            <person name="Nakamura Y."/>
            <person name="Ichinomiya M."/>
            <person name="Sato N."/>
            <person name="Blanc-Mathieu R."/>
            <person name="Endo H."/>
            <person name="Kuwata A."/>
            <person name="Ogata H."/>
        </authorList>
    </citation>
    <scope>NUCLEOTIDE SEQUENCE [LARGE SCALE GENOMIC DNA]</scope>
</reference>
<keyword evidence="9" id="KW-1185">Reference proteome</keyword>
<evidence type="ECO:0000313" key="9">
    <source>
        <dbReference type="Proteomes" id="UP001165065"/>
    </source>
</evidence>
<comment type="subcellular location">
    <subcellularLocation>
        <location evidence="1">Cell projection</location>
        <location evidence="1">Cilium</location>
    </subcellularLocation>
    <subcellularLocation>
        <location evidence="2">Cytoplasm</location>
    </subcellularLocation>
</comment>
<evidence type="ECO:0000256" key="4">
    <source>
        <dbReference type="ARBA" id="ARBA00023069"/>
    </source>
</evidence>
<evidence type="ECO:0000256" key="3">
    <source>
        <dbReference type="ARBA" id="ARBA00022490"/>
    </source>
</evidence>
<dbReference type="Pfam" id="PF11527">
    <property type="entry name" value="ARL2_Bind_BART"/>
    <property type="match status" value="1"/>
</dbReference>
<sequence length="251" mass="27929">MECKEEESKLDVSDAKTVSDEFDELDPIVGAFLEFSYGEDLSNVAENWISDHALSGGFEKKSQYEADGSGHPMAWSTLHKEYCEAIDVKLQAFCEDNGTTAARLFEALEEAMENDEVADALPGFVKLTSYEHFVAQMESHATADDKREEARELERQGADPWSGEWRGLYEFETRKRDKHLSEHDVPWAGKGEGGRRGENVGGRRRGENVGGGSLIARMLPNPPTPYPLNHALTPTLSRSFGPSLPLLMSFL</sequence>
<gene>
    <name evidence="8" type="ORF">TrCOL_g227</name>
</gene>
<keyword evidence="4" id="KW-0969">Cilium</keyword>
<dbReference type="GO" id="GO:0005929">
    <property type="term" value="C:cilium"/>
    <property type="evidence" value="ECO:0007669"/>
    <property type="project" value="UniProtKB-SubCell"/>
</dbReference>
<dbReference type="InterPro" id="IPR042541">
    <property type="entry name" value="BART_sf"/>
</dbReference>
<dbReference type="Gene3D" id="1.20.1520.10">
    <property type="entry name" value="ADP-ribosylation factor-like 2-binding protein, domain"/>
    <property type="match status" value="1"/>
</dbReference>
<dbReference type="GO" id="GO:0005737">
    <property type="term" value="C:cytoplasm"/>
    <property type="evidence" value="ECO:0007669"/>
    <property type="project" value="UniProtKB-SubCell"/>
</dbReference>
<proteinExistence type="predicted"/>
<dbReference type="AlphaFoldDB" id="A0A9W7L4V1"/>
<evidence type="ECO:0000256" key="1">
    <source>
        <dbReference type="ARBA" id="ARBA00004138"/>
    </source>
</evidence>
<dbReference type="OrthoDB" id="10420938at2759"/>
<evidence type="ECO:0000259" key="7">
    <source>
        <dbReference type="Pfam" id="PF11527"/>
    </source>
</evidence>
<dbReference type="InterPro" id="IPR023379">
    <property type="entry name" value="BART_dom"/>
</dbReference>
<name>A0A9W7L4V1_9STRA</name>
<keyword evidence="3" id="KW-0963">Cytoplasm</keyword>
<evidence type="ECO:0000256" key="6">
    <source>
        <dbReference type="SAM" id="MobiDB-lite"/>
    </source>
</evidence>
<feature type="region of interest" description="Disordered" evidence="6">
    <location>
        <begin position="184"/>
        <end position="210"/>
    </location>
</feature>
<evidence type="ECO:0000313" key="8">
    <source>
        <dbReference type="EMBL" id="GMI32363.1"/>
    </source>
</evidence>
<dbReference type="EMBL" id="BRYA01000780">
    <property type="protein sequence ID" value="GMI32363.1"/>
    <property type="molecule type" value="Genomic_DNA"/>
</dbReference>